<evidence type="ECO:0000259" key="2">
    <source>
        <dbReference type="Pfam" id="PF18957"/>
    </source>
</evidence>
<organism evidence="3 4">
    <name type="scientific">Staphylococcus felis</name>
    <dbReference type="NCBI Taxonomy" id="46127"/>
    <lineage>
        <taxon>Bacteria</taxon>
        <taxon>Bacillati</taxon>
        <taxon>Bacillota</taxon>
        <taxon>Bacilli</taxon>
        <taxon>Bacillales</taxon>
        <taxon>Staphylococcaceae</taxon>
        <taxon>Staphylococcus</taxon>
    </lineage>
</organism>
<feature type="non-terminal residue" evidence="3">
    <location>
        <position position="1"/>
    </location>
</feature>
<feature type="domain" description="Long Rib" evidence="2">
    <location>
        <begin position="77"/>
        <end position="170"/>
    </location>
</feature>
<dbReference type="RefSeq" id="WP_194295527.1">
    <property type="nucleotide sequence ID" value="NZ_QKYD01000022.1"/>
</dbReference>
<feature type="compositionally biased region" description="Low complexity" evidence="1">
    <location>
        <begin position="161"/>
        <end position="171"/>
    </location>
</feature>
<dbReference type="AlphaFoldDB" id="A0AAX1RZF8"/>
<name>A0AAX1RZF8_9STAP</name>
<dbReference type="Proteomes" id="UP000256337">
    <property type="component" value="Unassembled WGS sequence"/>
</dbReference>
<dbReference type="NCBIfam" id="NF038186">
    <property type="entry name" value="YPDG_rpt"/>
    <property type="match status" value="2"/>
</dbReference>
<evidence type="ECO:0000256" key="1">
    <source>
        <dbReference type="SAM" id="MobiDB-lite"/>
    </source>
</evidence>
<dbReference type="Pfam" id="PF18957">
    <property type="entry name" value="RibLong"/>
    <property type="match status" value="2"/>
</dbReference>
<feature type="compositionally biased region" description="Polar residues" evidence="1">
    <location>
        <begin position="72"/>
        <end position="99"/>
    </location>
</feature>
<feature type="compositionally biased region" description="Polar residues" evidence="1">
    <location>
        <begin position="172"/>
        <end position="196"/>
    </location>
</feature>
<dbReference type="EMBL" id="QKYD01000022">
    <property type="protein sequence ID" value="REI25007.1"/>
    <property type="molecule type" value="Genomic_DNA"/>
</dbReference>
<proteinExistence type="predicted"/>
<feature type="domain" description="Long Rib" evidence="2">
    <location>
        <begin position="7"/>
        <end position="73"/>
    </location>
</feature>
<protein>
    <submittedName>
        <fullName evidence="3">Cell surface protein</fullName>
    </submittedName>
</protein>
<feature type="region of interest" description="Disordered" evidence="1">
    <location>
        <begin position="1"/>
        <end position="52"/>
    </location>
</feature>
<accession>A0AAX1RZF8</accession>
<comment type="caution">
    <text evidence="3">The sequence shown here is derived from an EMBL/GenBank/DDBJ whole genome shotgun (WGS) entry which is preliminary data.</text>
</comment>
<evidence type="ECO:0000313" key="3">
    <source>
        <dbReference type="EMBL" id="REI25007.1"/>
    </source>
</evidence>
<feature type="non-terminal residue" evidence="3">
    <location>
        <position position="211"/>
    </location>
</feature>
<feature type="region of interest" description="Disordered" evidence="1">
    <location>
        <begin position="72"/>
        <end position="211"/>
    </location>
</feature>
<reference evidence="3 4" key="1">
    <citation type="journal article" date="2018" name="Vet. Microbiol.">
        <title>Characterisation of Staphylococcus felis isolated from cats using whole genome sequencing.</title>
        <authorList>
            <person name="Worthing K."/>
            <person name="Pang S."/>
            <person name="Trott D.J."/>
            <person name="Abraham S."/>
            <person name="Coombs G.W."/>
            <person name="Jordan D."/>
            <person name="McIntyre L."/>
            <person name="Davies M.R."/>
            <person name="Norris J."/>
        </authorList>
    </citation>
    <scope>NUCLEOTIDE SEQUENCE [LARGE SCALE GENOMIC DNA]</scope>
    <source>
        <strain evidence="3 4">F25</strain>
    </source>
</reference>
<evidence type="ECO:0000313" key="4">
    <source>
        <dbReference type="Proteomes" id="UP000256337"/>
    </source>
</evidence>
<gene>
    <name evidence="3" type="ORF">DOS76_01065</name>
</gene>
<dbReference type="InterPro" id="IPR044055">
    <property type="entry name" value="RibLong"/>
</dbReference>
<sequence>RQSGVDDLSQGTKFEIPQTSVPEGWKVTVETDNGTGTVTPPADAEPGTSVDIPVKVTYPDGSTEYTQVKVTVTPNQAQENTPGYEDGSTTPGNPVTVPQTGDGELPPGTKFEVAANKIPEGWTVTVDPDNGKVTVTPPADAEPGTSVDIPVKVTYPDGSTEETPVKVTVTPNQAQENTPRYEDGSTTPGNPVTVPQTGDGELPPGTKFEVP</sequence>
<feature type="compositionally biased region" description="Polar residues" evidence="1">
    <location>
        <begin position="1"/>
        <end position="21"/>
    </location>
</feature>